<comment type="caution">
    <text evidence="1">The sequence shown here is derived from an EMBL/GenBank/DDBJ whole genome shotgun (WGS) entry which is preliminary data.</text>
</comment>
<evidence type="ECO:0000313" key="1">
    <source>
        <dbReference type="EMBL" id="MFM9329388.1"/>
    </source>
</evidence>
<proteinExistence type="predicted"/>
<dbReference type="EMBL" id="JBJURJ010000008">
    <property type="protein sequence ID" value="MFM9329388.1"/>
    <property type="molecule type" value="Genomic_DNA"/>
</dbReference>
<sequence length="121" mass="13985">MDNADGTDRCETDCAHADVVEQVKREAVELDRVNDLAELFKALADQTRLRIIHSLLNRELCVCDMCDVLGMQQSAVSHQLRVLRNLRIVKRRKEGKMMYYSIDDQHVEGLFLQALHHISHK</sequence>
<protein>
    <submittedName>
        <fullName evidence="1">ArsR/SmtB family transcription factor</fullName>
    </submittedName>
</protein>
<dbReference type="Proteomes" id="UP001631969">
    <property type="component" value="Unassembled WGS sequence"/>
</dbReference>
<keyword evidence="2" id="KW-1185">Reference proteome</keyword>
<accession>A0ACC7NXB6</accession>
<reference evidence="1" key="1">
    <citation type="submission" date="2024-12" db="EMBL/GenBank/DDBJ databases">
        <authorList>
            <person name="Wu N."/>
        </authorList>
    </citation>
    <scope>NUCLEOTIDE SEQUENCE</scope>
    <source>
        <strain evidence="1">P15</strain>
    </source>
</reference>
<organism evidence="1 2">
    <name type="scientific">Paenibacillus mesotrionivorans</name>
    <dbReference type="NCBI Taxonomy" id="3160968"/>
    <lineage>
        <taxon>Bacteria</taxon>
        <taxon>Bacillati</taxon>
        <taxon>Bacillota</taxon>
        <taxon>Bacilli</taxon>
        <taxon>Bacillales</taxon>
        <taxon>Paenibacillaceae</taxon>
        <taxon>Paenibacillus</taxon>
    </lineage>
</organism>
<name>A0ACC7NXB6_9BACL</name>
<evidence type="ECO:0000313" key="2">
    <source>
        <dbReference type="Proteomes" id="UP001631969"/>
    </source>
</evidence>
<gene>
    <name evidence="1" type="ORF">ACI1P1_13930</name>
</gene>